<evidence type="ECO:0000256" key="2">
    <source>
        <dbReference type="ARBA" id="ARBA00022989"/>
    </source>
</evidence>
<dbReference type="PANTHER" id="PTHR12483:SF79">
    <property type="entry name" value="COPPER TRANSPORT PROTEIN"/>
    <property type="match status" value="1"/>
</dbReference>
<comment type="similarity">
    <text evidence="4">Belongs to the copper transporter (Ctr) (TC 1.A.56) family. SLC31A subfamily.</text>
</comment>
<sequence>MLWNWYTIDACFLAESWHITSGGMFAASCIGVALLVVCLEFMRRLGKEHDAYLLRQFQRNLHSRRTAEAAEANCCSSPVALEPQYATFRATPLQQLIRAVIHGVTLGLAYIVMLLAMYYNGYIIISIILGAILGKFLCDWMVVRIPLAGPGEKDDRSTSFEAAGPTGCCA</sequence>
<dbReference type="PANTHER" id="PTHR12483">
    <property type="entry name" value="SOLUTE CARRIER FAMILY 31 COPPER TRANSPORTERS"/>
    <property type="match status" value="1"/>
</dbReference>
<evidence type="ECO:0000256" key="5">
    <source>
        <dbReference type="SAM" id="MobiDB-lite"/>
    </source>
</evidence>
<name>A0A6A6XRJ4_9PLEO</name>
<dbReference type="Proteomes" id="UP000799757">
    <property type="component" value="Unassembled WGS sequence"/>
</dbReference>
<evidence type="ECO:0000256" key="3">
    <source>
        <dbReference type="ARBA" id="ARBA00023136"/>
    </source>
</evidence>
<keyword evidence="7" id="KW-1185">Reference proteome</keyword>
<keyword evidence="1 4" id="KW-0812">Transmembrane</keyword>
<dbReference type="Pfam" id="PF04145">
    <property type="entry name" value="Ctr"/>
    <property type="match status" value="1"/>
</dbReference>
<keyword evidence="4" id="KW-0187">Copper transport</keyword>
<feature type="transmembrane region" description="Helical" evidence="4">
    <location>
        <begin position="96"/>
        <end position="116"/>
    </location>
</feature>
<accession>A0A6A6XRJ4</accession>
<keyword evidence="4" id="KW-0406">Ion transport</keyword>
<gene>
    <name evidence="6" type="ORF">K505DRAFT_321614</name>
</gene>
<feature type="transmembrane region" description="Helical" evidence="4">
    <location>
        <begin position="22"/>
        <end position="42"/>
    </location>
</feature>
<comment type="subcellular location">
    <subcellularLocation>
        <location evidence="4">Membrane</location>
        <topology evidence="4">Multi-pass membrane protein</topology>
    </subcellularLocation>
</comment>
<dbReference type="GO" id="GO:0005375">
    <property type="term" value="F:copper ion transmembrane transporter activity"/>
    <property type="evidence" value="ECO:0007669"/>
    <property type="project" value="UniProtKB-UniRule"/>
</dbReference>
<keyword evidence="2 4" id="KW-1133">Transmembrane helix</keyword>
<keyword evidence="4" id="KW-0813">Transport</keyword>
<dbReference type="InterPro" id="IPR007274">
    <property type="entry name" value="Cop_transporter"/>
</dbReference>
<reference evidence="6" key="1">
    <citation type="journal article" date="2020" name="Stud. Mycol.">
        <title>101 Dothideomycetes genomes: a test case for predicting lifestyles and emergence of pathogens.</title>
        <authorList>
            <person name="Haridas S."/>
            <person name="Albert R."/>
            <person name="Binder M."/>
            <person name="Bloem J."/>
            <person name="Labutti K."/>
            <person name="Salamov A."/>
            <person name="Andreopoulos B."/>
            <person name="Baker S."/>
            <person name="Barry K."/>
            <person name="Bills G."/>
            <person name="Bluhm B."/>
            <person name="Cannon C."/>
            <person name="Castanera R."/>
            <person name="Culley D."/>
            <person name="Daum C."/>
            <person name="Ezra D."/>
            <person name="Gonzalez J."/>
            <person name="Henrissat B."/>
            <person name="Kuo A."/>
            <person name="Liang C."/>
            <person name="Lipzen A."/>
            <person name="Lutzoni F."/>
            <person name="Magnuson J."/>
            <person name="Mondo S."/>
            <person name="Nolan M."/>
            <person name="Ohm R."/>
            <person name="Pangilinan J."/>
            <person name="Park H.-J."/>
            <person name="Ramirez L."/>
            <person name="Alfaro M."/>
            <person name="Sun H."/>
            <person name="Tritt A."/>
            <person name="Yoshinaga Y."/>
            <person name="Zwiers L.-H."/>
            <person name="Turgeon B."/>
            <person name="Goodwin S."/>
            <person name="Spatafora J."/>
            <person name="Crous P."/>
            <person name="Grigoriev I."/>
        </authorList>
    </citation>
    <scope>NUCLEOTIDE SEQUENCE</scope>
    <source>
        <strain evidence="6">CBS 109.77</strain>
    </source>
</reference>
<protein>
    <recommendedName>
        <fullName evidence="4">Copper transport protein</fullName>
    </recommendedName>
</protein>
<dbReference type="AlphaFoldDB" id="A0A6A6XRJ4"/>
<evidence type="ECO:0000256" key="4">
    <source>
        <dbReference type="RuleBase" id="RU367022"/>
    </source>
</evidence>
<evidence type="ECO:0000313" key="6">
    <source>
        <dbReference type="EMBL" id="KAF2798813.1"/>
    </source>
</evidence>
<feature type="region of interest" description="Disordered" evidence="5">
    <location>
        <begin position="151"/>
        <end position="170"/>
    </location>
</feature>
<feature type="transmembrane region" description="Helical" evidence="4">
    <location>
        <begin position="122"/>
        <end position="143"/>
    </location>
</feature>
<dbReference type="GO" id="GO:0016020">
    <property type="term" value="C:membrane"/>
    <property type="evidence" value="ECO:0007669"/>
    <property type="project" value="UniProtKB-SubCell"/>
</dbReference>
<evidence type="ECO:0000313" key="7">
    <source>
        <dbReference type="Proteomes" id="UP000799757"/>
    </source>
</evidence>
<proteinExistence type="inferred from homology"/>
<dbReference type="EMBL" id="MU001776">
    <property type="protein sequence ID" value="KAF2798813.1"/>
    <property type="molecule type" value="Genomic_DNA"/>
</dbReference>
<evidence type="ECO:0000256" key="1">
    <source>
        <dbReference type="ARBA" id="ARBA00022692"/>
    </source>
</evidence>
<dbReference type="OrthoDB" id="161814at2759"/>
<keyword evidence="4" id="KW-0186">Copper</keyword>
<keyword evidence="3 4" id="KW-0472">Membrane</keyword>
<organism evidence="6 7">
    <name type="scientific">Melanomma pulvis-pyrius CBS 109.77</name>
    <dbReference type="NCBI Taxonomy" id="1314802"/>
    <lineage>
        <taxon>Eukaryota</taxon>
        <taxon>Fungi</taxon>
        <taxon>Dikarya</taxon>
        <taxon>Ascomycota</taxon>
        <taxon>Pezizomycotina</taxon>
        <taxon>Dothideomycetes</taxon>
        <taxon>Pleosporomycetidae</taxon>
        <taxon>Pleosporales</taxon>
        <taxon>Melanommataceae</taxon>
        <taxon>Melanomma</taxon>
    </lineage>
</organism>